<comment type="caution">
    <text evidence="1">The sequence shown here is derived from an EMBL/GenBank/DDBJ whole genome shotgun (WGS) entry which is preliminary data.</text>
</comment>
<dbReference type="Gene3D" id="3.60.10.10">
    <property type="entry name" value="Endonuclease/exonuclease/phosphatase"/>
    <property type="match status" value="1"/>
</dbReference>
<dbReference type="EMBL" id="JAPWDV010000001">
    <property type="protein sequence ID" value="KAJ6223284.1"/>
    <property type="molecule type" value="Genomic_DNA"/>
</dbReference>
<proteinExistence type="predicted"/>
<dbReference type="InterPro" id="IPR036691">
    <property type="entry name" value="Endo/exonu/phosph_ase_sf"/>
</dbReference>
<reference evidence="1" key="1">
    <citation type="submission" date="2022-12" db="EMBL/GenBank/DDBJ databases">
        <title>Genome assemblies of Blomia tropicalis.</title>
        <authorList>
            <person name="Cui Y."/>
        </authorList>
    </citation>
    <scope>NUCLEOTIDE SEQUENCE</scope>
    <source>
        <tissue evidence="1">Adult mites</tissue>
    </source>
</reference>
<sequence length="133" mass="15099">MKVAQSSYVRKLKFVDSFIMDDSLLENNTIETFDMLQQNLAKNRLTLGQLIKYATESKIRILAVQEPYTINEASTGNLYVPRELGYTVYSINHDRPRAAIVADSRLPITYLNCLSNKDIYAVDLTIALLNLPP</sequence>
<dbReference type="SUPFAM" id="SSF56219">
    <property type="entry name" value="DNase I-like"/>
    <property type="match status" value="1"/>
</dbReference>
<organism evidence="1 2">
    <name type="scientific">Blomia tropicalis</name>
    <name type="common">Mite</name>
    <dbReference type="NCBI Taxonomy" id="40697"/>
    <lineage>
        <taxon>Eukaryota</taxon>
        <taxon>Metazoa</taxon>
        <taxon>Ecdysozoa</taxon>
        <taxon>Arthropoda</taxon>
        <taxon>Chelicerata</taxon>
        <taxon>Arachnida</taxon>
        <taxon>Acari</taxon>
        <taxon>Acariformes</taxon>
        <taxon>Sarcoptiformes</taxon>
        <taxon>Astigmata</taxon>
        <taxon>Glycyphagoidea</taxon>
        <taxon>Echimyopodidae</taxon>
        <taxon>Blomia</taxon>
    </lineage>
</organism>
<name>A0A9Q0RQY2_BLOTA</name>
<dbReference type="Proteomes" id="UP001142055">
    <property type="component" value="Chromosome 1"/>
</dbReference>
<protein>
    <submittedName>
        <fullName evidence="1">Uncharacterized protein</fullName>
    </submittedName>
</protein>
<keyword evidence="2" id="KW-1185">Reference proteome</keyword>
<dbReference type="AlphaFoldDB" id="A0A9Q0RQY2"/>
<evidence type="ECO:0000313" key="2">
    <source>
        <dbReference type="Proteomes" id="UP001142055"/>
    </source>
</evidence>
<evidence type="ECO:0000313" key="1">
    <source>
        <dbReference type="EMBL" id="KAJ6223284.1"/>
    </source>
</evidence>
<gene>
    <name evidence="1" type="ORF">RDWZM_001829</name>
</gene>
<accession>A0A9Q0RQY2</accession>